<name>A0A480B2G0_9FIRM</name>
<dbReference type="AlphaFoldDB" id="A0A480B2G0"/>
<dbReference type="EMBL" id="BJCQ01000086">
    <property type="protein sequence ID" value="GCL68219.1"/>
    <property type="molecule type" value="Genomic_DNA"/>
</dbReference>
<sequence length="71" mass="8351">MIVRPFKVAFCDIKNHYGNTKTNDIDNVMKEIITTVFNKSIEIEISKISQSESFFHLLTSFSKNNNIFEYR</sequence>
<gene>
    <name evidence="1" type="ORF">PAGU1578_18400</name>
</gene>
<accession>A0A480B2G0</accession>
<reference evidence="1 2" key="1">
    <citation type="submission" date="2019-03" db="EMBL/GenBank/DDBJ databases">
        <title>Draft genome sequences of two Veillonella tobetsuensis clinical isolates from intraoperative bronchial fluids of elderly patients with pulmonary carcinoma.</title>
        <authorList>
            <person name="Akiyama T."/>
        </authorList>
    </citation>
    <scope>NUCLEOTIDE SEQUENCE [LARGE SCALE GENOMIC DNA]</scope>
    <source>
        <strain evidence="1 2">PAGU 1578</strain>
    </source>
</reference>
<protein>
    <submittedName>
        <fullName evidence="1">Uncharacterized protein</fullName>
    </submittedName>
</protein>
<proteinExistence type="predicted"/>
<evidence type="ECO:0000313" key="2">
    <source>
        <dbReference type="Proteomes" id="UP000300381"/>
    </source>
</evidence>
<organism evidence="1 2">
    <name type="scientific">Veillonella tobetsuensis</name>
    <dbReference type="NCBI Taxonomy" id="1110546"/>
    <lineage>
        <taxon>Bacteria</taxon>
        <taxon>Bacillati</taxon>
        <taxon>Bacillota</taxon>
        <taxon>Negativicutes</taxon>
        <taxon>Veillonellales</taxon>
        <taxon>Veillonellaceae</taxon>
        <taxon>Veillonella</taxon>
    </lineage>
</organism>
<evidence type="ECO:0000313" key="1">
    <source>
        <dbReference type="EMBL" id="GCL68219.1"/>
    </source>
</evidence>
<comment type="caution">
    <text evidence="1">The sequence shown here is derived from an EMBL/GenBank/DDBJ whole genome shotgun (WGS) entry which is preliminary data.</text>
</comment>
<dbReference type="Proteomes" id="UP000300381">
    <property type="component" value="Unassembled WGS sequence"/>
</dbReference>